<dbReference type="RefSeq" id="WP_155455055.1">
    <property type="nucleotide sequence ID" value="NZ_WNKX01000011.1"/>
</dbReference>
<dbReference type="EMBL" id="WNKX01000011">
    <property type="protein sequence ID" value="MTW12117.1"/>
    <property type="molecule type" value="Genomic_DNA"/>
</dbReference>
<dbReference type="Gene3D" id="3.40.50.2300">
    <property type="match status" value="1"/>
</dbReference>
<dbReference type="SMART" id="SM00448">
    <property type="entry name" value="REC"/>
    <property type="match status" value="1"/>
</dbReference>
<proteinExistence type="predicted"/>
<organism evidence="5 6">
    <name type="scientific">Massilia eburnea</name>
    <dbReference type="NCBI Taxonomy" id="1776165"/>
    <lineage>
        <taxon>Bacteria</taxon>
        <taxon>Pseudomonadati</taxon>
        <taxon>Pseudomonadota</taxon>
        <taxon>Betaproteobacteria</taxon>
        <taxon>Burkholderiales</taxon>
        <taxon>Oxalobacteraceae</taxon>
        <taxon>Telluria group</taxon>
        <taxon>Massilia</taxon>
    </lineage>
</organism>
<dbReference type="GO" id="GO:0006355">
    <property type="term" value="P:regulation of DNA-templated transcription"/>
    <property type="evidence" value="ECO:0007669"/>
    <property type="project" value="TreeGrafter"/>
</dbReference>
<evidence type="ECO:0000313" key="6">
    <source>
        <dbReference type="Proteomes" id="UP000472320"/>
    </source>
</evidence>
<dbReference type="InterPro" id="IPR007492">
    <property type="entry name" value="LytTR_DNA-bd_dom"/>
</dbReference>
<comment type="caution">
    <text evidence="5">The sequence shown here is derived from an EMBL/GenBank/DDBJ whole genome shotgun (WGS) entry which is preliminary data.</text>
</comment>
<sequence length="238" mass="26155">MRVLIVDDERPARDKLRRMLVQEQGICAIEEARDGVEALEKVASFAPDAIFLDVQMPEVSGLEVAASLPQPAPLVVFATAFDEYAVPAFDANAIDYLLKPFDATRLQRAMQRLRERLAARPTQAERPPGLPGAPLQQLLVTERGGTRVVPVAEIQWLETADNYVALHTSQGAPLLRQTLTDLLDSLGGDFVRCHRRAAVRLSLVEKIDSQGWLVLRSGALVPLGRNNKAAIVEALAHR</sequence>
<keyword evidence="1" id="KW-0238">DNA-binding</keyword>
<keyword evidence="2" id="KW-0597">Phosphoprotein</keyword>
<dbReference type="PANTHER" id="PTHR48111:SF69">
    <property type="entry name" value="RESPONSE REGULATOR RECEIVER"/>
    <property type="match status" value="1"/>
</dbReference>
<dbReference type="PROSITE" id="PS50930">
    <property type="entry name" value="HTH_LYTTR"/>
    <property type="match status" value="1"/>
</dbReference>
<dbReference type="GO" id="GO:0005829">
    <property type="term" value="C:cytosol"/>
    <property type="evidence" value="ECO:0007669"/>
    <property type="project" value="TreeGrafter"/>
</dbReference>
<evidence type="ECO:0000259" key="3">
    <source>
        <dbReference type="PROSITE" id="PS50110"/>
    </source>
</evidence>
<dbReference type="SMART" id="SM00850">
    <property type="entry name" value="LytTR"/>
    <property type="match status" value="1"/>
</dbReference>
<evidence type="ECO:0000259" key="4">
    <source>
        <dbReference type="PROSITE" id="PS50930"/>
    </source>
</evidence>
<dbReference type="GO" id="GO:0000156">
    <property type="term" value="F:phosphorelay response regulator activity"/>
    <property type="evidence" value="ECO:0007669"/>
    <property type="project" value="TreeGrafter"/>
</dbReference>
<dbReference type="PANTHER" id="PTHR48111">
    <property type="entry name" value="REGULATOR OF RPOS"/>
    <property type="match status" value="1"/>
</dbReference>
<reference evidence="5 6" key="1">
    <citation type="submission" date="2019-11" db="EMBL/GenBank/DDBJ databases">
        <title>Type strains purchased from KCTC, JCM and DSMZ.</title>
        <authorList>
            <person name="Lu H."/>
        </authorList>
    </citation>
    <scope>NUCLEOTIDE SEQUENCE [LARGE SCALE GENOMIC DNA]</scope>
    <source>
        <strain evidence="5 6">JCM 31587</strain>
    </source>
</reference>
<protein>
    <submittedName>
        <fullName evidence="5">Response regulator</fullName>
    </submittedName>
</protein>
<dbReference type="SUPFAM" id="SSF52172">
    <property type="entry name" value="CheY-like"/>
    <property type="match status" value="1"/>
</dbReference>
<accession>A0A6L6QJI6</accession>
<dbReference type="PROSITE" id="PS50110">
    <property type="entry name" value="RESPONSE_REGULATORY"/>
    <property type="match status" value="1"/>
</dbReference>
<dbReference type="Proteomes" id="UP000472320">
    <property type="component" value="Unassembled WGS sequence"/>
</dbReference>
<evidence type="ECO:0000256" key="1">
    <source>
        <dbReference type="ARBA" id="ARBA00023125"/>
    </source>
</evidence>
<feature type="domain" description="HTH LytTR-type" evidence="4">
    <location>
        <begin position="138"/>
        <end position="237"/>
    </location>
</feature>
<dbReference type="GO" id="GO:0032993">
    <property type="term" value="C:protein-DNA complex"/>
    <property type="evidence" value="ECO:0007669"/>
    <property type="project" value="TreeGrafter"/>
</dbReference>
<evidence type="ECO:0000313" key="5">
    <source>
        <dbReference type="EMBL" id="MTW12117.1"/>
    </source>
</evidence>
<dbReference type="AlphaFoldDB" id="A0A6L6QJI6"/>
<feature type="modified residue" description="4-aspartylphosphate" evidence="2">
    <location>
        <position position="53"/>
    </location>
</feature>
<keyword evidence="6" id="KW-1185">Reference proteome</keyword>
<dbReference type="OrthoDB" id="8889669at2"/>
<feature type="domain" description="Response regulatory" evidence="3">
    <location>
        <begin position="2"/>
        <end position="114"/>
    </location>
</feature>
<dbReference type="InterPro" id="IPR011006">
    <property type="entry name" value="CheY-like_superfamily"/>
</dbReference>
<dbReference type="GO" id="GO:0000976">
    <property type="term" value="F:transcription cis-regulatory region binding"/>
    <property type="evidence" value="ECO:0007669"/>
    <property type="project" value="TreeGrafter"/>
</dbReference>
<dbReference type="Pfam" id="PF00072">
    <property type="entry name" value="Response_reg"/>
    <property type="match status" value="1"/>
</dbReference>
<dbReference type="Gene3D" id="2.40.50.1020">
    <property type="entry name" value="LytTr DNA-binding domain"/>
    <property type="match status" value="1"/>
</dbReference>
<evidence type="ECO:0000256" key="2">
    <source>
        <dbReference type="PROSITE-ProRule" id="PRU00169"/>
    </source>
</evidence>
<dbReference type="Pfam" id="PF04397">
    <property type="entry name" value="LytTR"/>
    <property type="match status" value="1"/>
</dbReference>
<gene>
    <name evidence="5" type="ORF">GM658_16045</name>
</gene>
<name>A0A6L6QJI6_9BURK</name>
<dbReference type="InterPro" id="IPR001789">
    <property type="entry name" value="Sig_transdc_resp-reg_receiver"/>
</dbReference>
<dbReference type="InterPro" id="IPR039420">
    <property type="entry name" value="WalR-like"/>
</dbReference>